<dbReference type="PANTHER" id="PTHR18901:SF38">
    <property type="entry name" value="PSEUDOURIDINE-5'-PHOSPHATASE"/>
    <property type="match status" value="1"/>
</dbReference>
<dbReference type="Pfam" id="PF13419">
    <property type="entry name" value="HAD_2"/>
    <property type="match status" value="1"/>
</dbReference>
<dbReference type="InterPro" id="IPR006439">
    <property type="entry name" value="HAD-SF_hydro_IA"/>
</dbReference>
<dbReference type="STRING" id="1206085.SAMN05443575_0048"/>
<dbReference type="InterPro" id="IPR036412">
    <property type="entry name" value="HAD-like_sf"/>
</dbReference>
<dbReference type="InterPro" id="IPR023214">
    <property type="entry name" value="HAD_sf"/>
</dbReference>
<dbReference type="SFLD" id="SFLDG01129">
    <property type="entry name" value="C1.5:_HAD__Beta-PGM__Phosphata"/>
    <property type="match status" value="1"/>
</dbReference>
<organism evidence="1 2">
    <name type="scientific">Jatrophihabitans endophyticus</name>
    <dbReference type="NCBI Taxonomy" id="1206085"/>
    <lineage>
        <taxon>Bacteria</taxon>
        <taxon>Bacillati</taxon>
        <taxon>Actinomycetota</taxon>
        <taxon>Actinomycetes</taxon>
        <taxon>Jatrophihabitantales</taxon>
        <taxon>Jatrophihabitantaceae</taxon>
        <taxon>Jatrophihabitans</taxon>
    </lineage>
</organism>
<proteinExistence type="predicted"/>
<dbReference type="EMBL" id="FQVU01000001">
    <property type="protein sequence ID" value="SHF47915.1"/>
    <property type="molecule type" value="Genomic_DNA"/>
</dbReference>
<dbReference type="CDD" id="cd07505">
    <property type="entry name" value="HAD_BPGM-like"/>
    <property type="match status" value="1"/>
</dbReference>
<dbReference type="Proteomes" id="UP000186132">
    <property type="component" value="Unassembled WGS sequence"/>
</dbReference>
<dbReference type="NCBIfam" id="TIGR01509">
    <property type="entry name" value="HAD-SF-IA-v3"/>
    <property type="match status" value="1"/>
</dbReference>
<sequence>MPDRGPARPAAVLFDMDGTLLDSEKIWDVALHELARELGGTLSRAAREAMVGSSMGRSVALLHEDLGVEADPARSADFLSTRTTELFRTDLEWRPGARELLADVHAAGVPAALVTSTHRALTEIALDTLGRGFFTATVCGDEVARPKPAGDPYLRAAELLGVGVTGCVAIEDSPLGVTSAEAAGCVVLAVPSEVPIAPAPGRAVRDSLVGLSVADLAALPPA</sequence>
<dbReference type="AlphaFoldDB" id="A0A1M5BZQ3"/>
<protein>
    <submittedName>
        <fullName evidence="1">Haloacid dehalogenase superfamily, subfamily IA, variant 3 with third motif having DD or ED</fullName>
    </submittedName>
</protein>
<evidence type="ECO:0000313" key="1">
    <source>
        <dbReference type="EMBL" id="SHF47915.1"/>
    </source>
</evidence>
<keyword evidence="2" id="KW-1185">Reference proteome</keyword>
<dbReference type="PANTHER" id="PTHR18901">
    <property type="entry name" value="2-DEOXYGLUCOSE-6-PHOSPHATE PHOSPHATASE 2"/>
    <property type="match status" value="1"/>
</dbReference>
<dbReference type="SUPFAM" id="SSF56784">
    <property type="entry name" value="HAD-like"/>
    <property type="match status" value="1"/>
</dbReference>
<dbReference type="InterPro" id="IPR023198">
    <property type="entry name" value="PGP-like_dom2"/>
</dbReference>
<dbReference type="Gene3D" id="1.10.150.240">
    <property type="entry name" value="Putative phosphatase, domain 2"/>
    <property type="match status" value="1"/>
</dbReference>
<dbReference type="Gene3D" id="3.40.50.1000">
    <property type="entry name" value="HAD superfamily/HAD-like"/>
    <property type="match status" value="1"/>
</dbReference>
<reference evidence="1 2" key="1">
    <citation type="submission" date="2016-11" db="EMBL/GenBank/DDBJ databases">
        <authorList>
            <person name="Jaros S."/>
            <person name="Januszkiewicz K."/>
            <person name="Wedrychowicz H."/>
        </authorList>
    </citation>
    <scope>NUCLEOTIDE SEQUENCE [LARGE SCALE GENOMIC DNA]</scope>
    <source>
        <strain evidence="1 2">DSM 45627</strain>
    </source>
</reference>
<dbReference type="SFLD" id="SFLDS00003">
    <property type="entry name" value="Haloacid_Dehalogenase"/>
    <property type="match status" value="1"/>
</dbReference>
<gene>
    <name evidence="1" type="ORF">SAMN05443575_0048</name>
</gene>
<accession>A0A1M5BZQ3</accession>
<name>A0A1M5BZQ3_9ACTN</name>
<evidence type="ECO:0000313" key="2">
    <source>
        <dbReference type="Proteomes" id="UP000186132"/>
    </source>
</evidence>
<dbReference type="InterPro" id="IPR041492">
    <property type="entry name" value="HAD_2"/>
</dbReference>